<dbReference type="GeneID" id="92814883"/>
<evidence type="ECO:0000313" key="1">
    <source>
        <dbReference type="EMBL" id="EHB92047.1"/>
    </source>
</evidence>
<dbReference type="STRING" id="742725.HMPREF9450_02096"/>
<keyword evidence="2" id="KW-1185">Reference proteome</keyword>
<accession>G5H910</accession>
<dbReference type="RefSeq" id="WP_009134902.1">
    <property type="nucleotide sequence ID" value="NZ_CP102250.1"/>
</dbReference>
<evidence type="ECO:0000313" key="2">
    <source>
        <dbReference type="Proteomes" id="UP000006008"/>
    </source>
</evidence>
<dbReference type="EMBL" id="ADLD01000013">
    <property type="protein sequence ID" value="EHB92047.1"/>
    <property type="molecule type" value="Genomic_DNA"/>
</dbReference>
<dbReference type="HOGENOM" id="CLU_3131538_0_0_10"/>
<dbReference type="Proteomes" id="UP000006008">
    <property type="component" value="Unassembled WGS sequence"/>
</dbReference>
<name>G5H910_9BACT</name>
<proteinExistence type="predicted"/>
<comment type="caution">
    <text evidence="1">The sequence shown here is derived from an EMBL/GenBank/DDBJ whole genome shotgun (WGS) entry which is preliminary data.</text>
</comment>
<dbReference type="AlphaFoldDB" id="G5H910"/>
<gene>
    <name evidence="1" type="ORF">HMPREF9450_02096</name>
</gene>
<protein>
    <submittedName>
        <fullName evidence="1">Uncharacterized protein</fullName>
    </submittedName>
</protein>
<organism evidence="1 2">
    <name type="scientific">Alistipes indistinctus YIT 12060</name>
    <dbReference type="NCBI Taxonomy" id="742725"/>
    <lineage>
        <taxon>Bacteria</taxon>
        <taxon>Pseudomonadati</taxon>
        <taxon>Bacteroidota</taxon>
        <taxon>Bacteroidia</taxon>
        <taxon>Bacteroidales</taxon>
        <taxon>Rikenellaceae</taxon>
        <taxon>Alistipes</taxon>
    </lineage>
</organism>
<dbReference type="PATRIC" id="fig|742725.3.peg.2178"/>
<sequence length="49" mass="5657">MTEETKGPYNGYNSLEELESAVDEYFGEYISEQNQKTTKEHIENITPQA</sequence>
<reference evidence="1 2" key="1">
    <citation type="submission" date="2011-08" db="EMBL/GenBank/DDBJ databases">
        <title>The Genome Sequence of Alistipes indistinctus YIT 12060.</title>
        <authorList>
            <consortium name="The Broad Institute Genome Sequencing Platform"/>
            <person name="Earl A."/>
            <person name="Ward D."/>
            <person name="Feldgarden M."/>
            <person name="Gevers D."/>
            <person name="Morotomi M."/>
            <person name="Young S.K."/>
            <person name="Zeng Q."/>
            <person name="Gargeya S."/>
            <person name="Fitzgerald M."/>
            <person name="Haas B."/>
            <person name="Abouelleil A."/>
            <person name="Alvarado L."/>
            <person name="Arachchi H.M."/>
            <person name="Berlin A."/>
            <person name="Brown A."/>
            <person name="Chapman S.B."/>
            <person name="Chen Z."/>
            <person name="Dunbar C."/>
            <person name="Freedman E."/>
            <person name="Gearin G."/>
            <person name="Gellesch M."/>
            <person name="Goldberg J."/>
            <person name="Griggs A."/>
            <person name="Gujja S."/>
            <person name="Heiman D."/>
            <person name="Howarth C."/>
            <person name="Larson L."/>
            <person name="Lui A."/>
            <person name="MacDonald P.J.P."/>
            <person name="Montmayeur A."/>
            <person name="Murphy C."/>
            <person name="Neiman D."/>
            <person name="Pearson M."/>
            <person name="Priest M."/>
            <person name="Roberts A."/>
            <person name="Saif S."/>
            <person name="Shea T."/>
            <person name="Shenoy N."/>
            <person name="Sisk P."/>
            <person name="Stolte C."/>
            <person name="Sykes S."/>
            <person name="Wortman J."/>
            <person name="Nusbaum C."/>
            <person name="Birren B."/>
        </authorList>
    </citation>
    <scope>NUCLEOTIDE SEQUENCE [LARGE SCALE GENOMIC DNA]</scope>
    <source>
        <strain evidence="1 2">YIT 12060</strain>
    </source>
</reference>